<dbReference type="GO" id="GO:0042597">
    <property type="term" value="C:periplasmic space"/>
    <property type="evidence" value="ECO:0007669"/>
    <property type="project" value="UniProtKB-ARBA"/>
</dbReference>
<feature type="signal peptide" evidence="1">
    <location>
        <begin position="1"/>
        <end position="23"/>
    </location>
</feature>
<dbReference type="Pfam" id="PF00496">
    <property type="entry name" value="SBP_bac_5"/>
    <property type="match status" value="1"/>
</dbReference>
<dbReference type="PANTHER" id="PTHR30290">
    <property type="entry name" value="PERIPLASMIC BINDING COMPONENT OF ABC TRANSPORTER"/>
    <property type="match status" value="1"/>
</dbReference>
<feature type="domain" description="Solute-binding protein family 5" evidence="2">
    <location>
        <begin position="91"/>
        <end position="468"/>
    </location>
</feature>
<keyword evidence="1" id="KW-0732">Signal</keyword>
<dbReference type="Gene3D" id="3.90.76.10">
    <property type="entry name" value="Dipeptide-binding Protein, Domain 1"/>
    <property type="match status" value="1"/>
</dbReference>
<dbReference type="EMBL" id="AORC01000005">
    <property type="protein sequence ID" value="EYT50146.1"/>
    <property type="molecule type" value="Genomic_DNA"/>
</dbReference>
<dbReference type="GO" id="GO:0043190">
    <property type="term" value="C:ATP-binding cassette (ABC) transporter complex"/>
    <property type="evidence" value="ECO:0007669"/>
    <property type="project" value="InterPro"/>
</dbReference>
<gene>
    <name evidence="3" type="ORF">D641_0105035</name>
</gene>
<dbReference type="GO" id="GO:1904680">
    <property type="term" value="F:peptide transmembrane transporter activity"/>
    <property type="evidence" value="ECO:0007669"/>
    <property type="project" value="TreeGrafter"/>
</dbReference>
<reference evidence="3 4" key="1">
    <citation type="journal article" date="2013" name="Genome Announc.">
        <title>Draft genome sequence of an Actinobacterium, Brachybacterium muris strain UCD-AY4.</title>
        <authorList>
            <person name="Lo J.R."/>
            <person name="Lang J.M."/>
            <person name="Darling A.E."/>
            <person name="Eisen J.A."/>
            <person name="Coil D.A."/>
        </authorList>
    </citation>
    <scope>NUCLEOTIDE SEQUENCE [LARGE SCALE GENOMIC DNA]</scope>
    <source>
        <strain evidence="3 4">UCD-AY4</strain>
    </source>
</reference>
<evidence type="ECO:0000313" key="4">
    <source>
        <dbReference type="Proteomes" id="UP000019754"/>
    </source>
</evidence>
<protein>
    <submittedName>
        <fullName evidence="3">ABC transporter substrate-binding protein</fullName>
    </submittedName>
</protein>
<dbReference type="Gene3D" id="3.10.105.10">
    <property type="entry name" value="Dipeptide-binding Protein, Domain 3"/>
    <property type="match status" value="1"/>
</dbReference>
<accession>A0A022KZR8</accession>
<dbReference type="STRING" id="1249481.D641_0105035"/>
<dbReference type="RefSeq" id="WP_017822711.1">
    <property type="nucleotide sequence ID" value="NZ_AORC01000005.1"/>
</dbReference>
<dbReference type="PROSITE" id="PS51257">
    <property type="entry name" value="PROKAR_LIPOPROTEIN"/>
    <property type="match status" value="1"/>
</dbReference>
<dbReference type="HOGENOM" id="CLU_017028_0_3_11"/>
<sequence length="553" mass="59760">MNIRRRTMIQTTALTGTAAVALAACGGDDGGGDGGTGGSDAGGSPDAIVTFNNTEPQNPLVTTNSNEMGGISILANLYSGLFSYDAEGTAQEEMAESVETEDSQHYTITIKDGWTFTNGDPVTAQNFVDAWNHGANGANGQVSSYFFESIEGYAEVSGEDADPTATMSGLTVVDDLTFEVTLVSPQSDFPTRLGYIAYSPLPQAYFEDPEGFGQAPIGNGPYRLVEWNQNQNALLEVNPDYSGPRKPANGGLDFVVYQDPETAYNDMLSGSLDVIDSIPPSARSSYQDELGDRAVSKPAATITFFGIHMEDPDYTGEAGMLRRQAISRAIDRATICDTIFHGTTSPSTDFISPAVAGHSESIPGSEVLQYDEAEAKRLWDEAEAIQPFQGPFTLSYNADGSHQEWVEAICNGLKNVLGIEAQGNSFPDFKSLREATTGRTITGAFRSSWIADYPSMYNFLGPLYSSAAAEGRGSNNWDYMNPEFDEMLQEGLSATSEEESLRIGQQAQELLLRDLPGIPLWFNSVSAGYSETVDNVEFSWDSQPIYYQVTKKS</sequence>
<dbReference type="InterPro" id="IPR039424">
    <property type="entry name" value="SBP_5"/>
</dbReference>
<dbReference type="CDD" id="cd00995">
    <property type="entry name" value="PBP2_NikA_DppA_OppA_like"/>
    <property type="match status" value="1"/>
</dbReference>
<name>A0A022KZR8_9MICO</name>
<dbReference type="Proteomes" id="UP000019754">
    <property type="component" value="Unassembled WGS sequence"/>
</dbReference>
<evidence type="ECO:0000259" key="2">
    <source>
        <dbReference type="Pfam" id="PF00496"/>
    </source>
</evidence>
<dbReference type="SUPFAM" id="SSF53850">
    <property type="entry name" value="Periplasmic binding protein-like II"/>
    <property type="match status" value="1"/>
</dbReference>
<proteinExistence type="predicted"/>
<organism evidence="3 4">
    <name type="scientific">Brachybacterium muris UCD-AY4</name>
    <dbReference type="NCBI Taxonomy" id="1249481"/>
    <lineage>
        <taxon>Bacteria</taxon>
        <taxon>Bacillati</taxon>
        <taxon>Actinomycetota</taxon>
        <taxon>Actinomycetes</taxon>
        <taxon>Micrococcales</taxon>
        <taxon>Dermabacteraceae</taxon>
        <taxon>Brachybacterium</taxon>
    </lineage>
</organism>
<comment type="caution">
    <text evidence="3">The sequence shown here is derived from an EMBL/GenBank/DDBJ whole genome shotgun (WGS) entry which is preliminary data.</text>
</comment>
<feature type="chain" id="PRO_5001501666" evidence="1">
    <location>
        <begin position="24"/>
        <end position="553"/>
    </location>
</feature>
<evidence type="ECO:0000256" key="1">
    <source>
        <dbReference type="SAM" id="SignalP"/>
    </source>
</evidence>
<evidence type="ECO:0000313" key="3">
    <source>
        <dbReference type="EMBL" id="EYT50146.1"/>
    </source>
</evidence>
<dbReference type="Gene3D" id="3.40.190.10">
    <property type="entry name" value="Periplasmic binding protein-like II"/>
    <property type="match status" value="1"/>
</dbReference>
<keyword evidence="4" id="KW-1185">Reference proteome</keyword>
<dbReference type="PANTHER" id="PTHR30290:SF83">
    <property type="entry name" value="ABC TRANSPORTER SUBSTRATE-BINDING PROTEIN"/>
    <property type="match status" value="1"/>
</dbReference>
<dbReference type="InterPro" id="IPR000914">
    <property type="entry name" value="SBP_5_dom"/>
</dbReference>
<dbReference type="InterPro" id="IPR030678">
    <property type="entry name" value="Peptide/Ni-bd"/>
</dbReference>
<dbReference type="AlphaFoldDB" id="A0A022KZR8"/>
<dbReference type="GO" id="GO:0015833">
    <property type="term" value="P:peptide transport"/>
    <property type="evidence" value="ECO:0007669"/>
    <property type="project" value="TreeGrafter"/>
</dbReference>
<dbReference type="PIRSF" id="PIRSF002741">
    <property type="entry name" value="MppA"/>
    <property type="match status" value="1"/>
</dbReference>